<feature type="transmembrane region" description="Helical" evidence="2">
    <location>
        <begin position="681"/>
        <end position="708"/>
    </location>
</feature>
<sequence>MQVLLIILLKHISSLEINHANNVHLNANEKQFADLADFLYSLEIYTEYMELTIIGQKAQMHNVTLHEIILGDLQLVPFNDSAVKGLAVDVVISQLNITMESLNVGAAFKYQDQYMCLKDLTLNLVIDLQTDDDNLITSLSIPTKFLTAKCGKVESNNSLLKLSKGFIPTVLKTMINDDLNPMLENLVGQLNETMQQILIYGNNNELLNTDAFDLRKSSVVDAISYFLNKVLAPKTGKLSINSLFQRFTENANVLDLYSILRSMGINDKISSSSSIDNVGDFSFNLHSLSLKGLDTFSDFSFLSPKNGHTFDNSISIKDIDISVSFDFSLMLAGSITDSNGYWLFQKDTVNLVLNDNSAKCQIQAVIPNGAGRDYTDAQCLNMDCIGSLFTNETKINSIGVDLTLSNFNIDNEPLNKTIDVNESERLETKLYGAIINFTQTILDDYYDTIMVYLWAFSIPAINKNIYNSISNVSCKYIPDEDYNDFTLWTTLTAIAVSVGLTLIICLFMFCPSRKNMKKYQESEREFEDSAKMEYEGNQSESQNGNVEIEDSSDQSGNQAERAITSDSEPTETQEKKESKDDESSKMTIKKVGFIAYFFRKDDQSSLLMDKALPFWVRILFPFLIFLNIALFVSSNTGIGASVFFKFTVSPDKIVSMPSMFDFGLVSTIKNMWKAHSYGLSIIVALFSCVWPYAKLIMMLIIWIFPVCIMKRSVRERFLKVLDALGKWSLADSFVMVLMLIAYHLNIALPIQNKEVKQPFEINLWVYPAYGFITLCIGTIYSLALSHIMLALVRRVDKILEEKNEKSRNYKSLFKFCHNEFLKYFVILVILITLGTLIGGIILKTFSFEFVGLIGWAINLLDHKNKQEYSVINLAFDLPPACENPNSFTVRFTQVLFFLVSILLPIIHVLLLFVLWIVPLTKKIQIGLFKACEILYAWSCLDVFVVSVLLTIAEISQFSRFMVGDRCDAINPIISKYFGHEEIIEGHETCFDVITVLRSGSWLLIVAAVMHNVATIIVTIVTRKALEKRDEVDAAKNDYQSENENIDDESENESQYL</sequence>
<proteinExistence type="predicted"/>
<gene>
    <name evidence="3" type="ORF">M9Y10_014830</name>
</gene>
<dbReference type="Proteomes" id="UP001470230">
    <property type="component" value="Unassembled WGS sequence"/>
</dbReference>
<dbReference type="PANTHER" id="PTHR34730:SF1">
    <property type="entry name" value="PARAQUAT-INDUCIBLE PROTEIN A"/>
    <property type="match status" value="1"/>
</dbReference>
<feature type="compositionally biased region" description="Acidic residues" evidence="1">
    <location>
        <begin position="1043"/>
        <end position="1056"/>
    </location>
</feature>
<feature type="transmembrane region" description="Helical" evidence="2">
    <location>
        <begin position="820"/>
        <end position="842"/>
    </location>
</feature>
<feature type="transmembrane region" description="Helical" evidence="2">
    <location>
        <begin position="768"/>
        <end position="792"/>
    </location>
</feature>
<organism evidence="3 4">
    <name type="scientific">Tritrichomonas musculus</name>
    <dbReference type="NCBI Taxonomy" id="1915356"/>
    <lineage>
        <taxon>Eukaryota</taxon>
        <taxon>Metamonada</taxon>
        <taxon>Parabasalia</taxon>
        <taxon>Tritrichomonadida</taxon>
        <taxon>Tritrichomonadidae</taxon>
        <taxon>Tritrichomonas</taxon>
    </lineage>
</organism>
<dbReference type="InterPro" id="IPR007498">
    <property type="entry name" value="PqiA-like"/>
</dbReference>
<dbReference type="EMBL" id="JAPFFF010000002">
    <property type="protein sequence ID" value="KAK8896904.1"/>
    <property type="molecule type" value="Genomic_DNA"/>
</dbReference>
<accession>A0ABR2L0K2</accession>
<reference evidence="3 4" key="1">
    <citation type="submission" date="2024-04" db="EMBL/GenBank/DDBJ databases">
        <title>Tritrichomonas musculus Genome.</title>
        <authorList>
            <person name="Alves-Ferreira E."/>
            <person name="Grigg M."/>
            <person name="Lorenzi H."/>
            <person name="Galac M."/>
        </authorList>
    </citation>
    <scope>NUCLEOTIDE SEQUENCE [LARGE SCALE GENOMIC DNA]</scope>
    <source>
        <strain evidence="3 4">EAF2021</strain>
    </source>
</reference>
<name>A0ABR2L0K2_9EUKA</name>
<evidence type="ECO:0000256" key="2">
    <source>
        <dbReference type="SAM" id="Phobius"/>
    </source>
</evidence>
<feature type="transmembrane region" description="Helical" evidence="2">
    <location>
        <begin position="933"/>
        <end position="952"/>
    </location>
</feature>
<feature type="transmembrane region" description="Helical" evidence="2">
    <location>
        <begin position="1001"/>
        <end position="1020"/>
    </location>
</feature>
<evidence type="ECO:0000313" key="3">
    <source>
        <dbReference type="EMBL" id="KAK8896904.1"/>
    </source>
</evidence>
<keyword evidence="4" id="KW-1185">Reference proteome</keyword>
<feature type="region of interest" description="Disordered" evidence="1">
    <location>
        <begin position="527"/>
        <end position="583"/>
    </location>
</feature>
<feature type="transmembrane region" description="Helical" evidence="2">
    <location>
        <begin position="614"/>
        <end position="633"/>
    </location>
</feature>
<keyword evidence="2" id="KW-0472">Membrane</keyword>
<dbReference type="Pfam" id="PF04403">
    <property type="entry name" value="PqiA"/>
    <property type="match status" value="2"/>
</dbReference>
<feature type="transmembrane region" description="Helical" evidence="2">
    <location>
        <begin position="894"/>
        <end position="917"/>
    </location>
</feature>
<keyword evidence="2" id="KW-1133">Transmembrane helix</keyword>
<feature type="transmembrane region" description="Helical" evidence="2">
    <location>
        <begin position="729"/>
        <end position="748"/>
    </location>
</feature>
<feature type="transmembrane region" description="Helical" evidence="2">
    <location>
        <begin position="485"/>
        <end position="510"/>
    </location>
</feature>
<evidence type="ECO:0000313" key="4">
    <source>
        <dbReference type="Proteomes" id="UP001470230"/>
    </source>
</evidence>
<protein>
    <submittedName>
        <fullName evidence="3">Uncharacterized protein</fullName>
    </submittedName>
</protein>
<feature type="compositionally biased region" description="Polar residues" evidence="1">
    <location>
        <begin position="536"/>
        <end position="545"/>
    </location>
</feature>
<feature type="compositionally biased region" description="Basic and acidic residues" evidence="1">
    <location>
        <begin position="572"/>
        <end position="583"/>
    </location>
</feature>
<evidence type="ECO:0000256" key="1">
    <source>
        <dbReference type="SAM" id="MobiDB-lite"/>
    </source>
</evidence>
<keyword evidence="2" id="KW-0812">Transmembrane</keyword>
<dbReference type="PANTHER" id="PTHR34730">
    <property type="entry name" value="UNNAMED PRODUCT"/>
    <property type="match status" value="1"/>
</dbReference>
<comment type="caution">
    <text evidence="3">The sequence shown here is derived from an EMBL/GenBank/DDBJ whole genome shotgun (WGS) entry which is preliminary data.</text>
</comment>
<feature type="region of interest" description="Disordered" evidence="1">
    <location>
        <begin position="1032"/>
        <end position="1056"/>
    </location>
</feature>